<feature type="transmembrane region" description="Helical" evidence="1">
    <location>
        <begin position="161"/>
        <end position="180"/>
    </location>
</feature>
<feature type="transmembrane region" description="Helical" evidence="1">
    <location>
        <begin position="103"/>
        <end position="119"/>
    </location>
</feature>
<dbReference type="EMBL" id="LC494354">
    <property type="protein sequence ID" value="BBM63120.1"/>
    <property type="molecule type" value="Genomic_DNA"/>
</dbReference>
<feature type="transmembrane region" description="Helical" evidence="1">
    <location>
        <begin position="271"/>
        <end position="294"/>
    </location>
</feature>
<protein>
    <submittedName>
        <fullName evidence="2">O-antigen polymerase</fullName>
    </submittedName>
</protein>
<feature type="transmembrane region" description="Helical" evidence="1">
    <location>
        <begin position="54"/>
        <end position="73"/>
    </location>
</feature>
<evidence type="ECO:0000256" key="1">
    <source>
        <dbReference type="SAM" id="Phobius"/>
    </source>
</evidence>
<feature type="transmembrane region" description="Helical" evidence="1">
    <location>
        <begin position="7"/>
        <end position="25"/>
    </location>
</feature>
<dbReference type="AlphaFoldDB" id="A0A5A4U8Y8"/>
<gene>
    <name evidence="2" type="primary">wzy</name>
</gene>
<organism evidence="2">
    <name type="scientific">Escherichia albertii</name>
    <dbReference type="NCBI Taxonomy" id="208962"/>
    <lineage>
        <taxon>Bacteria</taxon>
        <taxon>Pseudomonadati</taxon>
        <taxon>Pseudomonadota</taxon>
        <taxon>Gammaproteobacteria</taxon>
        <taxon>Enterobacterales</taxon>
        <taxon>Enterobacteriaceae</taxon>
        <taxon>Escherichia</taxon>
    </lineage>
</organism>
<feature type="transmembrane region" description="Helical" evidence="1">
    <location>
        <begin position="300"/>
        <end position="321"/>
    </location>
</feature>
<feature type="transmembrane region" description="Helical" evidence="1">
    <location>
        <begin position="192"/>
        <end position="213"/>
    </location>
</feature>
<dbReference type="InterPro" id="IPR051533">
    <property type="entry name" value="WaaL-like"/>
</dbReference>
<feature type="transmembrane region" description="Helical" evidence="1">
    <location>
        <begin position="79"/>
        <end position="96"/>
    </location>
</feature>
<proteinExistence type="predicted"/>
<dbReference type="PANTHER" id="PTHR37422:SF17">
    <property type="entry name" value="O-ANTIGEN LIGASE"/>
    <property type="match status" value="1"/>
</dbReference>
<keyword evidence="1" id="KW-1133">Transmembrane helix</keyword>
<keyword evidence="1" id="KW-0812">Transmembrane</keyword>
<dbReference type="RefSeq" id="WP_099587994.1">
    <property type="nucleotide sequence ID" value="NZ_CP024282.1"/>
</dbReference>
<feature type="transmembrane region" description="Helical" evidence="1">
    <location>
        <begin position="233"/>
        <end position="250"/>
    </location>
</feature>
<feature type="transmembrane region" description="Helical" evidence="1">
    <location>
        <begin position="31"/>
        <end position="47"/>
    </location>
</feature>
<name>A0A5A4U8Y8_ESCAL</name>
<feature type="transmembrane region" description="Helical" evidence="1">
    <location>
        <begin position="333"/>
        <end position="361"/>
    </location>
</feature>
<accession>A0A5A4U8Y8</accession>
<dbReference type="PANTHER" id="PTHR37422">
    <property type="entry name" value="TEICHURONIC ACID BIOSYNTHESIS PROTEIN TUAE"/>
    <property type="match status" value="1"/>
</dbReference>
<reference evidence="2" key="1">
    <citation type="submission" date="2019-07" db="EMBL/GenBank/DDBJ databases">
        <title>Overview of O-antigen diversity of Escherichia albertii, an emerging enteropathogen; genetic structure, serology, and development of O-genotyping method.</title>
        <authorList>
            <person name="Ooka T."/>
            <person name="Seto K."/>
            <person name="Ogura Y."/>
            <person name="Iguchi A."/>
            <person name="Imura N."/>
            <person name="Honda M."/>
            <person name="Etoh Y."/>
            <person name="Ikeda T."/>
            <person name="Sugitani W."/>
            <person name="Konno T."/>
            <person name="Kawano K."/>
            <person name="Kudo Y."/>
            <person name="Murakami K."/>
            <person name="Hayashi T."/>
            <person name="Nishi J."/>
        </authorList>
    </citation>
    <scope>NUCLEOTIDE SEQUENCE</scope>
    <source>
        <strain evidence="2">2014C-4356</strain>
    </source>
</reference>
<keyword evidence="1" id="KW-0472">Membrane</keyword>
<sequence>MIRLQNIMSFVLLAFSGVYVSSWLIKPSYAAVIISFLILVILTLRGAKYSFSSPIFILITICVAYTIINQFALEGELPTIVFFSCLIIIPLLVSTFNNSTSRGNILLISYVIIIIYYSFETYIRITNPDYEHLPKTGYDDGITSTFYIYKINSIAFEDSNFVSVILAVYYISLRCTILYSNIKVKYNFGINVCLLLLILLTFSRSAYIGVAIFECMQLFFFKSNFNKRLRRGIILIVLVGGGICAHFIIEKIASDPSFLSKFYIVELTVKYLSHASTLDILFGIGFGNAINVLGMGAHNIFIAIFIENGLIGTLLYIFILITLSVRYKLTMLLIIPISVMGLSFSQIAMPYFYVFIAWLVFINEDECEKISKRCNANL</sequence>
<evidence type="ECO:0000313" key="2">
    <source>
        <dbReference type="EMBL" id="BBM63120.1"/>
    </source>
</evidence>